<evidence type="ECO:0000313" key="1">
    <source>
        <dbReference type="EMBL" id="TVU72020.1"/>
    </source>
</evidence>
<sequence length="176" mass="19322">MQRLMRWGRPLVVALLLGLLAGCMGLDRVPRAERDPIYGLGQSAARLIAEQHWSPPLVQQVLLLAPPEVDATLDTQPGALNEALTRALLSLQDGPQVLNWSKDRPGIASNQWRLEAQLEANGVPLMLSDRTLQSYQLTLTLVRSTSAERNETRELMLSGAFDQAALEALAHTRTAP</sequence>
<gene>
    <name evidence="1" type="ORF">FQP86_05725</name>
</gene>
<comment type="caution">
    <text evidence="1">The sequence shown here is derived from an EMBL/GenBank/DDBJ whole genome shotgun (WGS) entry which is preliminary data.</text>
</comment>
<dbReference type="PROSITE" id="PS51257">
    <property type="entry name" value="PROKAR_LIPOPROTEIN"/>
    <property type="match status" value="1"/>
</dbReference>
<dbReference type="Proteomes" id="UP000319941">
    <property type="component" value="Unassembled WGS sequence"/>
</dbReference>
<accession>A0A558HSB2</accession>
<keyword evidence="2" id="KW-1185">Reference proteome</keyword>
<dbReference type="AlphaFoldDB" id="A0A558HSB2"/>
<evidence type="ECO:0008006" key="3">
    <source>
        <dbReference type="Google" id="ProtNLM"/>
    </source>
</evidence>
<evidence type="ECO:0000313" key="2">
    <source>
        <dbReference type="Proteomes" id="UP000319941"/>
    </source>
</evidence>
<dbReference type="RefSeq" id="WP_024951499.1">
    <property type="nucleotide sequence ID" value="NZ_CAWOWR010000087.1"/>
</dbReference>
<name>A0A558HSB2_9GAMM</name>
<reference evidence="1 2" key="1">
    <citation type="submission" date="2019-07" db="EMBL/GenBank/DDBJ databases">
        <title>Diversity of Bacteria from Kongsfjorden, Arctic.</title>
        <authorList>
            <person name="Yu Y."/>
        </authorList>
    </citation>
    <scope>NUCLEOTIDE SEQUENCE [LARGE SCALE GENOMIC DNA]</scope>
    <source>
        <strain evidence="1 2">SM1923</strain>
    </source>
</reference>
<dbReference type="STRING" id="553385.GCA_000591415_01282"/>
<protein>
    <recommendedName>
        <fullName evidence="3">Penicillin-binding protein activator LpoB</fullName>
    </recommendedName>
</protein>
<dbReference type="OrthoDB" id="6183111at2"/>
<organism evidence="1 2">
    <name type="scientific">Cobetia crustatorum</name>
    <dbReference type="NCBI Taxonomy" id="553385"/>
    <lineage>
        <taxon>Bacteria</taxon>
        <taxon>Pseudomonadati</taxon>
        <taxon>Pseudomonadota</taxon>
        <taxon>Gammaproteobacteria</taxon>
        <taxon>Oceanospirillales</taxon>
        <taxon>Halomonadaceae</taxon>
        <taxon>Cobetia</taxon>
    </lineage>
</organism>
<proteinExistence type="predicted"/>
<dbReference type="EMBL" id="VNFH01000003">
    <property type="protein sequence ID" value="TVU72020.1"/>
    <property type="molecule type" value="Genomic_DNA"/>
</dbReference>